<dbReference type="InterPro" id="IPR009069">
    <property type="entry name" value="Cys_alpha_HP_mot_SF"/>
</dbReference>
<keyword evidence="10" id="KW-0472">Membrane</keyword>
<feature type="disulfide bond" evidence="12">
    <location>
        <begin position="27"/>
        <end position="60"/>
    </location>
</feature>
<evidence type="ECO:0000256" key="3">
    <source>
        <dbReference type="ARBA" id="ARBA00004637"/>
    </source>
</evidence>
<dbReference type="AlphaFoldDB" id="A0A194R3Q3"/>
<protein>
    <submittedName>
        <fullName evidence="13">NADH dehydrogenase [ubiquinone] iron-sulfur protein 5</fullName>
    </submittedName>
</protein>
<keyword evidence="14" id="KW-1185">Reference proteome</keyword>
<evidence type="ECO:0000256" key="12">
    <source>
        <dbReference type="PIRSR" id="PIRSR619342-50"/>
    </source>
</evidence>
<accession>A0A194R3Q3</accession>
<dbReference type="GO" id="GO:0005743">
    <property type="term" value="C:mitochondrial inner membrane"/>
    <property type="evidence" value="ECO:0007669"/>
    <property type="project" value="UniProtKB-SubCell"/>
</dbReference>
<dbReference type="Pfam" id="PF10200">
    <property type="entry name" value="Ndufs5"/>
    <property type="match status" value="1"/>
</dbReference>
<evidence type="ECO:0000256" key="10">
    <source>
        <dbReference type="ARBA" id="ARBA00023136"/>
    </source>
</evidence>
<dbReference type="FunCoup" id="A0A194R3Q3">
    <property type="interactions" value="264"/>
</dbReference>
<comment type="function">
    <text evidence="1">Accessory subunit of the mitochondrial membrane respiratory chain NADH dehydrogenase (Complex I), that is believed not to be involved in catalysis. Complex I functions in the transfer of electrons from NADH to the respiratory chain. The immediate electron acceptor for the enzyme is believed to be ubiquinone.</text>
</comment>
<evidence type="ECO:0000256" key="9">
    <source>
        <dbReference type="ARBA" id="ARBA00023128"/>
    </source>
</evidence>
<reference evidence="13 14" key="1">
    <citation type="journal article" date="2015" name="Nat. Commun.">
        <title>Outbred genome sequencing and CRISPR/Cas9 gene editing in butterflies.</title>
        <authorList>
            <person name="Li X."/>
            <person name="Fan D."/>
            <person name="Zhang W."/>
            <person name="Liu G."/>
            <person name="Zhang L."/>
            <person name="Zhao L."/>
            <person name="Fang X."/>
            <person name="Chen L."/>
            <person name="Dong Y."/>
            <person name="Chen Y."/>
            <person name="Ding Y."/>
            <person name="Zhao R."/>
            <person name="Feng M."/>
            <person name="Zhu Y."/>
            <person name="Feng Y."/>
            <person name="Jiang X."/>
            <person name="Zhu D."/>
            <person name="Xiang H."/>
            <person name="Feng X."/>
            <person name="Li S."/>
            <person name="Wang J."/>
            <person name="Zhang G."/>
            <person name="Kronforst M.R."/>
            <person name="Wang W."/>
        </authorList>
    </citation>
    <scope>NUCLEOTIDE SEQUENCE [LARGE SCALE GENOMIC DNA]</scope>
    <source>
        <strain evidence="13">Ya'a_city_454_Pm</strain>
        <tissue evidence="13">Whole body</tissue>
    </source>
</reference>
<evidence type="ECO:0000256" key="2">
    <source>
        <dbReference type="ARBA" id="ARBA00004569"/>
    </source>
</evidence>
<keyword evidence="8" id="KW-0249">Electron transport</keyword>
<evidence type="ECO:0000313" key="13">
    <source>
        <dbReference type="EMBL" id="KPJ10471.1"/>
    </source>
</evidence>
<keyword evidence="13" id="KW-0830">Ubiquinone</keyword>
<dbReference type="PANTHER" id="PTHR21268:SF2">
    <property type="entry name" value="NADH DEHYDROGENASE [UBIQUINONE] IRON-SULFUR PROTEIN 5"/>
    <property type="match status" value="1"/>
</dbReference>
<comment type="subcellular location">
    <subcellularLocation>
        <location evidence="3">Mitochondrion inner membrane</location>
        <topology evidence="3">Peripheral membrane protein</topology>
    </subcellularLocation>
    <subcellularLocation>
        <location evidence="2">Mitochondrion intermembrane space</location>
    </subcellularLocation>
</comment>
<dbReference type="InterPro" id="IPR019342">
    <property type="entry name" value="NADH_UbQ_OxRdtase_FeS-su5"/>
</dbReference>
<keyword evidence="9" id="KW-0496">Mitochondrion</keyword>
<feature type="disulfide bond" evidence="12">
    <location>
        <begin position="37"/>
        <end position="50"/>
    </location>
</feature>
<evidence type="ECO:0000256" key="7">
    <source>
        <dbReference type="ARBA" id="ARBA00022792"/>
    </source>
</evidence>
<evidence type="ECO:0000256" key="5">
    <source>
        <dbReference type="ARBA" id="ARBA00022448"/>
    </source>
</evidence>
<dbReference type="GO" id="GO:0005758">
    <property type="term" value="C:mitochondrial intermembrane space"/>
    <property type="evidence" value="ECO:0007669"/>
    <property type="project" value="UniProtKB-SubCell"/>
</dbReference>
<evidence type="ECO:0000256" key="8">
    <source>
        <dbReference type="ARBA" id="ARBA00022982"/>
    </source>
</evidence>
<dbReference type="InParanoid" id="A0A194R3Q3"/>
<dbReference type="PANTHER" id="PTHR21268">
    <property type="entry name" value="NADH DEHYDROGENASE [UBIQUINONE] IRON-SULFUR PROTEIN 5"/>
    <property type="match status" value="1"/>
</dbReference>
<organism evidence="13 14">
    <name type="scientific">Papilio machaon</name>
    <name type="common">Old World swallowtail butterfly</name>
    <dbReference type="NCBI Taxonomy" id="76193"/>
    <lineage>
        <taxon>Eukaryota</taxon>
        <taxon>Metazoa</taxon>
        <taxon>Ecdysozoa</taxon>
        <taxon>Arthropoda</taxon>
        <taxon>Hexapoda</taxon>
        <taxon>Insecta</taxon>
        <taxon>Pterygota</taxon>
        <taxon>Neoptera</taxon>
        <taxon>Endopterygota</taxon>
        <taxon>Lepidoptera</taxon>
        <taxon>Glossata</taxon>
        <taxon>Ditrysia</taxon>
        <taxon>Papilionoidea</taxon>
        <taxon>Papilionidae</taxon>
        <taxon>Papilioninae</taxon>
        <taxon>Papilio</taxon>
    </lineage>
</organism>
<dbReference type="OMA" id="QECAFMT"/>
<dbReference type="KEGG" id="pmac:106715801"/>
<dbReference type="PROSITE" id="PS51808">
    <property type="entry name" value="CHCH"/>
    <property type="match status" value="1"/>
</dbReference>
<comment type="similarity">
    <text evidence="4">Belongs to the complex I NDUFS5 subunit family.</text>
</comment>
<sequence>MSISPFLRAPFTDITGGLVSHQMLGKCQKEEMRYMDCLEAYGLDRGRVKCAQIFEDFHECQTHTKQFKRFMTMRRERDRQIAEGKLKGDDKYVSPKVDSY</sequence>
<name>A0A194R3Q3_PAPMA</name>
<dbReference type="OrthoDB" id="9992197at2759"/>
<evidence type="ECO:0000256" key="11">
    <source>
        <dbReference type="ARBA" id="ARBA00023157"/>
    </source>
</evidence>
<evidence type="ECO:0000256" key="6">
    <source>
        <dbReference type="ARBA" id="ARBA00022660"/>
    </source>
</evidence>
<evidence type="ECO:0000313" key="14">
    <source>
        <dbReference type="Proteomes" id="UP000053240"/>
    </source>
</evidence>
<keyword evidence="6" id="KW-0679">Respiratory chain</keyword>
<keyword evidence="5" id="KW-0813">Transport</keyword>
<evidence type="ECO:0000256" key="4">
    <source>
        <dbReference type="ARBA" id="ARBA00007372"/>
    </source>
</evidence>
<evidence type="ECO:0000256" key="1">
    <source>
        <dbReference type="ARBA" id="ARBA00003195"/>
    </source>
</evidence>
<keyword evidence="11 12" id="KW-1015">Disulfide bond</keyword>
<dbReference type="STRING" id="76193.A0A194R3Q3"/>
<keyword evidence="7" id="KW-0999">Mitochondrion inner membrane</keyword>
<dbReference type="EMBL" id="KQ460949">
    <property type="protein sequence ID" value="KPJ10471.1"/>
    <property type="molecule type" value="Genomic_DNA"/>
</dbReference>
<proteinExistence type="inferred from homology"/>
<dbReference type="Proteomes" id="UP000053240">
    <property type="component" value="Unassembled WGS sequence"/>
</dbReference>
<dbReference type="SUPFAM" id="SSF47072">
    <property type="entry name" value="Cysteine alpha-hairpin motif"/>
    <property type="match status" value="1"/>
</dbReference>
<gene>
    <name evidence="13" type="ORF">RR48_09605</name>
</gene>